<keyword evidence="2" id="KW-1185">Reference proteome</keyword>
<name>A0A0D2P982_HYPSF</name>
<proteinExistence type="predicted"/>
<sequence length="91" mass="10874">MFKRHRFFTFLIRDEIERGPKHACGRRRKLPFEVQFTTQYFYALPRRRRAPGARYQDSSHEIAVDLLLSCWMVLSSVPPETNRTSITWVEA</sequence>
<evidence type="ECO:0000313" key="1">
    <source>
        <dbReference type="EMBL" id="KJA25126.1"/>
    </source>
</evidence>
<dbReference type="AlphaFoldDB" id="A0A0D2P982"/>
<organism evidence="1 2">
    <name type="scientific">Hypholoma sublateritium (strain FD-334 SS-4)</name>
    <dbReference type="NCBI Taxonomy" id="945553"/>
    <lineage>
        <taxon>Eukaryota</taxon>
        <taxon>Fungi</taxon>
        <taxon>Dikarya</taxon>
        <taxon>Basidiomycota</taxon>
        <taxon>Agaricomycotina</taxon>
        <taxon>Agaricomycetes</taxon>
        <taxon>Agaricomycetidae</taxon>
        <taxon>Agaricales</taxon>
        <taxon>Agaricineae</taxon>
        <taxon>Strophariaceae</taxon>
        <taxon>Hypholoma</taxon>
    </lineage>
</organism>
<reference evidence="2" key="1">
    <citation type="submission" date="2014-04" db="EMBL/GenBank/DDBJ databases">
        <title>Evolutionary Origins and Diversification of the Mycorrhizal Mutualists.</title>
        <authorList>
            <consortium name="DOE Joint Genome Institute"/>
            <consortium name="Mycorrhizal Genomics Consortium"/>
            <person name="Kohler A."/>
            <person name="Kuo A."/>
            <person name="Nagy L.G."/>
            <person name="Floudas D."/>
            <person name="Copeland A."/>
            <person name="Barry K.W."/>
            <person name="Cichocki N."/>
            <person name="Veneault-Fourrey C."/>
            <person name="LaButti K."/>
            <person name="Lindquist E.A."/>
            <person name="Lipzen A."/>
            <person name="Lundell T."/>
            <person name="Morin E."/>
            <person name="Murat C."/>
            <person name="Riley R."/>
            <person name="Ohm R."/>
            <person name="Sun H."/>
            <person name="Tunlid A."/>
            <person name="Henrissat B."/>
            <person name="Grigoriev I.V."/>
            <person name="Hibbett D.S."/>
            <person name="Martin F."/>
        </authorList>
    </citation>
    <scope>NUCLEOTIDE SEQUENCE [LARGE SCALE GENOMIC DNA]</scope>
    <source>
        <strain evidence="2">FD-334 SS-4</strain>
    </source>
</reference>
<protein>
    <submittedName>
        <fullName evidence="1">Uncharacterized protein</fullName>
    </submittedName>
</protein>
<accession>A0A0D2P982</accession>
<dbReference type="Proteomes" id="UP000054270">
    <property type="component" value="Unassembled WGS sequence"/>
</dbReference>
<dbReference type="EMBL" id="KN817533">
    <property type="protein sequence ID" value="KJA25126.1"/>
    <property type="molecule type" value="Genomic_DNA"/>
</dbReference>
<evidence type="ECO:0000313" key="2">
    <source>
        <dbReference type="Proteomes" id="UP000054270"/>
    </source>
</evidence>
<gene>
    <name evidence="1" type="ORF">HYPSUDRAFT_439397</name>
</gene>